<dbReference type="PANTHER" id="PTHR48277">
    <property type="entry name" value="MITOCHONDRIAL RIBOSOMAL PROTEIN S5"/>
    <property type="match status" value="1"/>
</dbReference>
<comment type="subcellular location">
    <subcellularLocation>
        <location evidence="1">Mitochondrion</location>
    </subcellularLocation>
</comment>
<evidence type="ECO:0000256" key="1">
    <source>
        <dbReference type="ARBA" id="ARBA00004173"/>
    </source>
</evidence>
<dbReference type="EMBL" id="CAJNOC010000104">
    <property type="protein sequence ID" value="CAF0715314.1"/>
    <property type="molecule type" value="Genomic_DNA"/>
</dbReference>
<comment type="caution">
    <text evidence="12">The sequence shown here is derived from an EMBL/GenBank/DDBJ whole genome shotgun (WGS) entry which is preliminary data.</text>
</comment>
<protein>
    <recommendedName>
        <fullName evidence="6">Small ribosomal subunit protein uS5m</fullName>
    </recommendedName>
    <alternativeName>
        <fullName evidence="7">28S ribosomal protein S5, mitochondrial</fullName>
    </alternativeName>
</protein>
<dbReference type="Pfam" id="PF00333">
    <property type="entry name" value="Ribosomal_S5"/>
    <property type="match status" value="1"/>
</dbReference>
<evidence type="ECO:0000256" key="9">
    <source>
        <dbReference type="RuleBase" id="RU003823"/>
    </source>
</evidence>
<dbReference type="InterPro" id="IPR000851">
    <property type="entry name" value="Ribosomal_uS5"/>
</dbReference>
<dbReference type="SUPFAM" id="SSF54768">
    <property type="entry name" value="dsRNA-binding domain-like"/>
    <property type="match status" value="1"/>
</dbReference>
<evidence type="ECO:0000313" key="13">
    <source>
        <dbReference type="Proteomes" id="UP000663879"/>
    </source>
</evidence>
<keyword evidence="3 8" id="KW-0689">Ribosomal protein</keyword>
<dbReference type="GO" id="GO:0005739">
    <property type="term" value="C:mitochondrion"/>
    <property type="evidence" value="ECO:0007669"/>
    <property type="project" value="UniProtKB-SubCell"/>
</dbReference>
<proteinExistence type="inferred from homology"/>
<dbReference type="GO" id="GO:0003735">
    <property type="term" value="F:structural constituent of ribosome"/>
    <property type="evidence" value="ECO:0007669"/>
    <property type="project" value="UniProtKB-UniRule"/>
</dbReference>
<comment type="similarity">
    <text evidence="2 9">Belongs to the universal ribosomal protein uS5 family.</text>
</comment>
<dbReference type="PROSITE" id="PS50881">
    <property type="entry name" value="S5_DSRBD"/>
    <property type="match status" value="1"/>
</dbReference>
<dbReference type="GO" id="GO:1990904">
    <property type="term" value="C:ribonucleoprotein complex"/>
    <property type="evidence" value="ECO:0007669"/>
    <property type="project" value="UniProtKB-UniRule"/>
</dbReference>
<keyword evidence="5 8" id="KW-0687">Ribonucleoprotein</keyword>
<dbReference type="Proteomes" id="UP000663879">
    <property type="component" value="Unassembled WGS sequence"/>
</dbReference>
<dbReference type="InterPro" id="IPR020568">
    <property type="entry name" value="Ribosomal_Su5_D2-typ_SF"/>
</dbReference>
<evidence type="ECO:0000256" key="4">
    <source>
        <dbReference type="ARBA" id="ARBA00023128"/>
    </source>
</evidence>
<dbReference type="Pfam" id="PF21251">
    <property type="entry name" value="Ribosomal_uS5m_N"/>
    <property type="match status" value="1"/>
</dbReference>
<dbReference type="GO" id="GO:0005840">
    <property type="term" value="C:ribosome"/>
    <property type="evidence" value="ECO:0007669"/>
    <property type="project" value="UniProtKB-KW"/>
</dbReference>
<dbReference type="InterPro" id="IPR005324">
    <property type="entry name" value="Ribosomal_uS5_C"/>
</dbReference>
<dbReference type="PANTHER" id="PTHR48277:SF1">
    <property type="entry name" value="MITOCHONDRIAL RIBOSOMAL PROTEIN S5"/>
    <property type="match status" value="1"/>
</dbReference>
<evidence type="ECO:0000259" key="11">
    <source>
        <dbReference type="PROSITE" id="PS50881"/>
    </source>
</evidence>
<evidence type="ECO:0000256" key="5">
    <source>
        <dbReference type="ARBA" id="ARBA00023274"/>
    </source>
</evidence>
<dbReference type="AlphaFoldDB" id="A0A813M7R4"/>
<evidence type="ECO:0000313" key="12">
    <source>
        <dbReference type="EMBL" id="CAF0715314.1"/>
    </source>
</evidence>
<evidence type="ECO:0000256" key="7">
    <source>
        <dbReference type="ARBA" id="ARBA00041606"/>
    </source>
</evidence>
<dbReference type="Gene3D" id="3.30.230.10">
    <property type="match status" value="1"/>
</dbReference>
<keyword evidence="4" id="KW-0496">Mitochondrion</keyword>
<sequence>MISLLTRLTPTLAKKTLVSNLIPKSAVLTQIEQLNYRADDLWKSVLSVSSQGSKKGRGKRRGGSKAKDLNLGQNIGDGKLKIEWPGLNADITNRNQVNRMKIIGEDTEREKRLVEIRNQMDKFRRISIAPHERGFTGGTLNGKSIGPPLSYDDVDFTKFDSRILEYKTMVAHKSILGKKKTVSCFAVTGNHDGIIGYGLGKGSTTSGAIKMAKARASQRLIYIERYENRTLFHDFYEEYYFTKIYAEKKPKGYGLVCHRAIKLLCKLIGIQDIYVKIEGSRNAKNVTKAFLSGLLNQKKFADIANEKNLHVVEFKPEMDNFPVVLAEAKNPILENNLQSNDQYQRNINLYLFQNRYRLDNKKKVPFYNDYPSYKHYCVLRDRENEQKKARIDRLKLLSDDKLFNNYPKKPQPKAEAAAEE</sequence>
<dbReference type="OrthoDB" id="309483at2759"/>
<dbReference type="FunFam" id="3.30.230.10:FF:000002">
    <property type="entry name" value="30S ribosomal protein S5"/>
    <property type="match status" value="1"/>
</dbReference>
<evidence type="ECO:0000256" key="3">
    <source>
        <dbReference type="ARBA" id="ARBA00022980"/>
    </source>
</evidence>
<keyword evidence="13" id="KW-1185">Reference proteome</keyword>
<feature type="domain" description="S5 DRBM" evidence="11">
    <location>
        <begin position="177"/>
        <end position="223"/>
    </location>
</feature>
<dbReference type="InterPro" id="IPR013810">
    <property type="entry name" value="Ribosomal_uS5_N"/>
</dbReference>
<feature type="compositionally biased region" description="Basic residues" evidence="10">
    <location>
        <begin position="54"/>
        <end position="64"/>
    </location>
</feature>
<evidence type="ECO:0000256" key="10">
    <source>
        <dbReference type="SAM" id="MobiDB-lite"/>
    </source>
</evidence>
<evidence type="ECO:0000256" key="6">
    <source>
        <dbReference type="ARBA" id="ARBA00039335"/>
    </source>
</evidence>
<evidence type="ECO:0000256" key="8">
    <source>
        <dbReference type="PROSITE-ProRule" id="PRU00268"/>
    </source>
</evidence>
<organism evidence="12 13">
    <name type="scientific">Brachionus calyciflorus</name>
    <dbReference type="NCBI Taxonomy" id="104777"/>
    <lineage>
        <taxon>Eukaryota</taxon>
        <taxon>Metazoa</taxon>
        <taxon>Spiralia</taxon>
        <taxon>Gnathifera</taxon>
        <taxon>Rotifera</taxon>
        <taxon>Eurotatoria</taxon>
        <taxon>Monogononta</taxon>
        <taxon>Pseudotrocha</taxon>
        <taxon>Ploima</taxon>
        <taxon>Brachionidae</taxon>
        <taxon>Brachionus</taxon>
    </lineage>
</organism>
<gene>
    <name evidence="12" type="ORF">OXX778_LOCUS1571</name>
</gene>
<dbReference type="SUPFAM" id="SSF54211">
    <property type="entry name" value="Ribosomal protein S5 domain 2-like"/>
    <property type="match status" value="1"/>
</dbReference>
<dbReference type="GO" id="GO:0006412">
    <property type="term" value="P:translation"/>
    <property type="evidence" value="ECO:0007669"/>
    <property type="project" value="InterPro"/>
</dbReference>
<dbReference type="InterPro" id="IPR048584">
    <property type="entry name" value="Ribosomal_uS5m_N"/>
</dbReference>
<name>A0A813M7R4_9BILA</name>
<accession>A0A813M7R4</accession>
<dbReference type="Gene3D" id="3.30.160.20">
    <property type="match status" value="1"/>
</dbReference>
<reference evidence="12" key="1">
    <citation type="submission" date="2021-02" db="EMBL/GenBank/DDBJ databases">
        <authorList>
            <person name="Nowell W R."/>
        </authorList>
    </citation>
    <scope>NUCLEOTIDE SEQUENCE</scope>
    <source>
        <strain evidence="12">Ploen Becks lab</strain>
    </source>
</reference>
<dbReference type="Pfam" id="PF03719">
    <property type="entry name" value="Ribosomal_S5_C"/>
    <property type="match status" value="1"/>
</dbReference>
<dbReference type="InterPro" id="IPR014721">
    <property type="entry name" value="Ribsml_uS5_D2-typ_fold_subgr"/>
</dbReference>
<dbReference type="GO" id="GO:0003723">
    <property type="term" value="F:RNA binding"/>
    <property type="evidence" value="ECO:0007669"/>
    <property type="project" value="InterPro"/>
</dbReference>
<feature type="region of interest" description="Disordered" evidence="10">
    <location>
        <begin position="51"/>
        <end position="70"/>
    </location>
</feature>
<evidence type="ECO:0000256" key="2">
    <source>
        <dbReference type="ARBA" id="ARBA00008945"/>
    </source>
</evidence>